<keyword evidence="2" id="KW-1185">Reference proteome</keyword>
<gene>
    <name evidence="1" type="ORF">RSE6_03210</name>
</gene>
<evidence type="ECO:0000313" key="2">
    <source>
        <dbReference type="Proteomes" id="UP000177625"/>
    </source>
</evidence>
<dbReference type="EMBL" id="FJVC01000116">
    <property type="protein sequence ID" value="CZT43211.1"/>
    <property type="molecule type" value="Genomic_DNA"/>
</dbReference>
<name>A0A1E1M274_RHYSE</name>
<organism evidence="1 2">
    <name type="scientific">Rhynchosporium secalis</name>
    <name type="common">Barley scald fungus</name>
    <dbReference type="NCBI Taxonomy" id="38038"/>
    <lineage>
        <taxon>Eukaryota</taxon>
        <taxon>Fungi</taxon>
        <taxon>Dikarya</taxon>
        <taxon>Ascomycota</taxon>
        <taxon>Pezizomycotina</taxon>
        <taxon>Leotiomycetes</taxon>
        <taxon>Helotiales</taxon>
        <taxon>Ploettnerulaceae</taxon>
        <taxon>Rhynchosporium</taxon>
    </lineage>
</organism>
<proteinExistence type="predicted"/>
<evidence type="ECO:0000313" key="1">
    <source>
        <dbReference type="EMBL" id="CZT43211.1"/>
    </source>
</evidence>
<dbReference type="Proteomes" id="UP000177625">
    <property type="component" value="Unassembled WGS sequence"/>
</dbReference>
<reference evidence="2" key="1">
    <citation type="submission" date="2016-03" db="EMBL/GenBank/DDBJ databases">
        <authorList>
            <person name="Guldener U."/>
        </authorList>
    </citation>
    <scope>NUCLEOTIDE SEQUENCE [LARGE SCALE GENOMIC DNA]</scope>
</reference>
<sequence length="44" mass="4881">MALIQQSYSQQLRHDNTLRDLKAPGITTQSNGVILDNTAPFLLP</sequence>
<accession>A0A1E1M274</accession>
<protein>
    <submittedName>
        <fullName evidence="1">Uncharacterized protein</fullName>
    </submittedName>
</protein>
<dbReference type="AlphaFoldDB" id="A0A1E1M274"/>